<evidence type="ECO:0000313" key="2">
    <source>
        <dbReference type="Proteomes" id="UP000238348"/>
    </source>
</evidence>
<reference evidence="1 2" key="1">
    <citation type="submission" date="2015-09" db="EMBL/GenBank/DDBJ databases">
        <title>Sorangium comparison.</title>
        <authorList>
            <person name="Zaburannyi N."/>
            <person name="Bunk B."/>
            <person name="Overmann J."/>
            <person name="Mueller R."/>
        </authorList>
    </citation>
    <scope>NUCLEOTIDE SEQUENCE [LARGE SCALE GENOMIC DNA]</scope>
    <source>
        <strain evidence="1 2">So ce26</strain>
    </source>
</reference>
<proteinExistence type="predicted"/>
<name>A0A2L0F7Y1_SORCE</name>
<dbReference type="Proteomes" id="UP000238348">
    <property type="component" value="Chromosome"/>
</dbReference>
<evidence type="ECO:0000313" key="1">
    <source>
        <dbReference type="EMBL" id="AUX47670.1"/>
    </source>
</evidence>
<dbReference type="EMBL" id="CP012673">
    <property type="protein sequence ID" value="AUX47670.1"/>
    <property type="molecule type" value="Genomic_DNA"/>
</dbReference>
<sequence>MDSLIDKRERTLALKAQAAKRRLMAKALLIRRLKQPRTEMPMYFDARRDHLRGSILKSSRLPAFMCHLFSFAVLAPLQRALLSAGLYCPFLAT</sequence>
<protein>
    <submittedName>
        <fullName evidence="1">Uncharacterized protein</fullName>
    </submittedName>
</protein>
<gene>
    <name evidence="1" type="ORF">SOCE26_091940</name>
</gene>
<accession>A0A2L0F7Y1</accession>
<organism evidence="1 2">
    <name type="scientific">Sorangium cellulosum</name>
    <name type="common">Polyangium cellulosum</name>
    <dbReference type="NCBI Taxonomy" id="56"/>
    <lineage>
        <taxon>Bacteria</taxon>
        <taxon>Pseudomonadati</taxon>
        <taxon>Myxococcota</taxon>
        <taxon>Polyangia</taxon>
        <taxon>Polyangiales</taxon>
        <taxon>Polyangiaceae</taxon>
        <taxon>Sorangium</taxon>
    </lineage>
</organism>
<dbReference type="AlphaFoldDB" id="A0A2L0F7Y1"/>